<evidence type="ECO:0000313" key="2">
    <source>
        <dbReference type="EMBL" id="CAA9217143.1"/>
    </source>
</evidence>
<feature type="non-terminal residue" evidence="2">
    <location>
        <position position="71"/>
    </location>
</feature>
<feature type="compositionally biased region" description="Gly residues" evidence="1">
    <location>
        <begin position="1"/>
        <end position="10"/>
    </location>
</feature>
<name>A0A6J4H992_9ACTN</name>
<reference evidence="2" key="1">
    <citation type="submission" date="2020-02" db="EMBL/GenBank/DDBJ databases">
        <authorList>
            <person name="Meier V. D."/>
        </authorList>
    </citation>
    <scope>NUCLEOTIDE SEQUENCE</scope>
    <source>
        <strain evidence="2">AVDCRST_MAG20</strain>
    </source>
</reference>
<sequence length="71" mass="7456">GRGASGTGRGRAGRRARRAAAGGAGGRERRPGRAGRGHPRGLRRPSGRPGCCSGRRRRAPPVRGHRRTPTL</sequence>
<accession>A0A6J4H992</accession>
<gene>
    <name evidence="2" type="ORF">AVDCRST_MAG20-427</name>
</gene>
<dbReference type="AlphaFoldDB" id="A0A6J4H992"/>
<evidence type="ECO:0000256" key="1">
    <source>
        <dbReference type="SAM" id="MobiDB-lite"/>
    </source>
</evidence>
<dbReference type="EMBL" id="CADCSY010000020">
    <property type="protein sequence ID" value="CAA9217143.1"/>
    <property type="molecule type" value="Genomic_DNA"/>
</dbReference>
<protein>
    <submittedName>
        <fullName evidence="2">Uncharacterized protein</fullName>
    </submittedName>
</protein>
<feature type="compositionally biased region" description="Basic residues" evidence="1">
    <location>
        <begin position="32"/>
        <end position="46"/>
    </location>
</feature>
<feature type="region of interest" description="Disordered" evidence="1">
    <location>
        <begin position="1"/>
        <end position="71"/>
    </location>
</feature>
<feature type="non-terminal residue" evidence="2">
    <location>
        <position position="1"/>
    </location>
</feature>
<feature type="compositionally biased region" description="Basic residues" evidence="1">
    <location>
        <begin position="54"/>
        <end position="71"/>
    </location>
</feature>
<proteinExistence type="predicted"/>
<organism evidence="2">
    <name type="scientific">uncultured Acidimicrobiales bacterium</name>
    <dbReference type="NCBI Taxonomy" id="310071"/>
    <lineage>
        <taxon>Bacteria</taxon>
        <taxon>Bacillati</taxon>
        <taxon>Actinomycetota</taxon>
        <taxon>Acidimicrobiia</taxon>
        <taxon>Acidimicrobiales</taxon>
        <taxon>environmental samples</taxon>
    </lineage>
</organism>